<protein>
    <submittedName>
        <fullName evidence="2">Uncharacterized protein</fullName>
    </submittedName>
</protein>
<organism evidence="2 3">
    <name type="scientific">Trametes cubensis</name>
    <dbReference type="NCBI Taxonomy" id="1111947"/>
    <lineage>
        <taxon>Eukaryota</taxon>
        <taxon>Fungi</taxon>
        <taxon>Dikarya</taxon>
        <taxon>Basidiomycota</taxon>
        <taxon>Agaricomycotina</taxon>
        <taxon>Agaricomycetes</taxon>
        <taxon>Polyporales</taxon>
        <taxon>Polyporaceae</taxon>
        <taxon>Trametes</taxon>
    </lineage>
</organism>
<evidence type="ECO:0000313" key="2">
    <source>
        <dbReference type="EMBL" id="KAJ8487311.1"/>
    </source>
</evidence>
<feature type="compositionally biased region" description="Basic and acidic residues" evidence="1">
    <location>
        <begin position="157"/>
        <end position="168"/>
    </location>
</feature>
<evidence type="ECO:0000313" key="3">
    <source>
        <dbReference type="Proteomes" id="UP001215151"/>
    </source>
</evidence>
<sequence>MSLLDIVTSFGTDKAQYIVSEESTIYSPQGGTAPWERVMVVIVQILPEHYAIIIARPQDGANDTILFSAAVEDDWLFSCDEAQRVVKWKTPQMTQWAHLRLLLPTDFWLFLSQFAEARVYALRRKVETRDQLRELLRSFRTLFVMATARNATNPYDGRPDPEPARLGDDVQGTDSDSDSNS</sequence>
<dbReference type="EMBL" id="JAPEVG010000081">
    <property type="protein sequence ID" value="KAJ8487311.1"/>
    <property type="molecule type" value="Genomic_DNA"/>
</dbReference>
<accession>A0AAD7TW79</accession>
<name>A0AAD7TW79_9APHY</name>
<evidence type="ECO:0000256" key="1">
    <source>
        <dbReference type="SAM" id="MobiDB-lite"/>
    </source>
</evidence>
<gene>
    <name evidence="2" type="ORF">ONZ51_g4254</name>
</gene>
<reference evidence="2" key="1">
    <citation type="submission" date="2022-11" db="EMBL/GenBank/DDBJ databases">
        <title>Genome Sequence of Cubamyces cubensis.</title>
        <authorList>
            <person name="Buettner E."/>
        </authorList>
    </citation>
    <scope>NUCLEOTIDE SEQUENCE</scope>
    <source>
        <strain evidence="2">MPL-01</strain>
    </source>
</reference>
<dbReference type="Proteomes" id="UP001215151">
    <property type="component" value="Unassembled WGS sequence"/>
</dbReference>
<keyword evidence="3" id="KW-1185">Reference proteome</keyword>
<comment type="caution">
    <text evidence="2">The sequence shown here is derived from an EMBL/GenBank/DDBJ whole genome shotgun (WGS) entry which is preliminary data.</text>
</comment>
<feature type="region of interest" description="Disordered" evidence="1">
    <location>
        <begin position="151"/>
        <end position="181"/>
    </location>
</feature>
<feature type="compositionally biased region" description="Polar residues" evidence="1">
    <location>
        <begin position="172"/>
        <end position="181"/>
    </location>
</feature>
<proteinExistence type="predicted"/>
<dbReference type="AlphaFoldDB" id="A0AAD7TW79"/>